<dbReference type="HOGENOM" id="CLU_2006981_0_0_1"/>
<sequence length="124" mass="14292">MEKSLKRLMQNQIPRKSPSSEKTPTPALDNGRQEDLTLQDLRIIGGEEGKKPIVAKLGRGRERRESTKESATNVMNLLVLEITEGFKDIQRWREKQRGDLEGERFNGRVQGLKNSKGEKWMKFL</sequence>
<evidence type="ECO:0000313" key="3">
    <source>
        <dbReference type="Proteomes" id="UP000017836"/>
    </source>
</evidence>
<keyword evidence="3" id="KW-1185">Reference proteome</keyword>
<reference evidence="3" key="1">
    <citation type="journal article" date="2013" name="Science">
        <title>The Amborella genome and the evolution of flowering plants.</title>
        <authorList>
            <consortium name="Amborella Genome Project"/>
        </authorList>
    </citation>
    <scope>NUCLEOTIDE SEQUENCE [LARGE SCALE GENOMIC DNA]</scope>
</reference>
<feature type="region of interest" description="Disordered" evidence="1">
    <location>
        <begin position="1"/>
        <end position="34"/>
    </location>
</feature>
<dbReference type="AlphaFoldDB" id="U5D6L6"/>
<protein>
    <submittedName>
        <fullName evidence="2">Uncharacterized protein</fullName>
    </submittedName>
</protein>
<evidence type="ECO:0000313" key="2">
    <source>
        <dbReference type="EMBL" id="ERN17895.1"/>
    </source>
</evidence>
<dbReference type="Proteomes" id="UP000017836">
    <property type="component" value="Unassembled WGS sequence"/>
</dbReference>
<dbReference type="Gramene" id="ERN17895">
    <property type="protein sequence ID" value="ERN17895"/>
    <property type="gene ID" value="AMTR_s00047p00224280"/>
</dbReference>
<dbReference type="EMBL" id="KI392311">
    <property type="protein sequence ID" value="ERN17895.1"/>
    <property type="molecule type" value="Genomic_DNA"/>
</dbReference>
<gene>
    <name evidence="2" type="ORF">AMTR_s00047p00224280</name>
</gene>
<proteinExistence type="predicted"/>
<name>U5D6L6_AMBTC</name>
<accession>U5D6L6</accession>
<organism evidence="2 3">
    <name type="scientific">Amborella trichopoda</name>
    <dbReference type="NCBI Taxonomy" id="13333"/>
    <lineage>
        <taxon>Eukaryota</taxon>
        <taxon>Viridiplantae</taxon>
        <taxon>Streptophyta</taxon>
        <taxon>Embryophyta</taxon>
        <taxon>Tracheophyta</taxon>
        <taxon>Spermatophyta</taxon>
        <taxon>Magnoliopsida</taxon>
        <taxon>Amborellales</taxon>
        <taxon>Amborellaceae</taxon>
        <taxon>Amborella</taxon>
    </lineage>
</organism>
<evidence type="ECO:0000256" key="1">
    <source>
        <dbReference type="SAM" id="MobiDB-lite"/>
    </source>
</evidence>